<sequence>MSSYQRISCDSCNDLTWSAVGTDSHKLHLCKDCFEDLNEDKKKELLRDYYIPCLGCDGKFYTQNHLGELEYCDQCEGSGRHKVTKEEYDKFWRHFSKDEFYR</sequence>
<dbReference type="Proteomes" id="UP000827753">
    <property type="component" value="Segment"/>
</dbReference>
<reference evidence="1 2" key="1">
    <citation type="submission" date="2021-10" db="EMBL/GenBank/DDBJ databases">
        <authorList>
            <person name="Lavering E.D."/>
            <person name="James R."/>
            <person name="Fairholm J.D."/>
            <person name="Ogilvie B.H."/>
            <person name="Thurgood T.L."/>
            <person name="Robison R.A."/>
            <person name="Grose J.H."/>
        </authorList>
    </citation>
    <scope>NUCLEOTIDE SEQUENCE [LARGE SCALE GENOMIC DNA]</scope>
</reference>
<proteinExistence type="predicted"/>
<gene>
    <name evidence="1" type="ORF">MRDARSEY_111</name>
</gene>
<evidence type="ECO:0000313" key="2">
    <source>
        <dbReference type="Proteomes" id="UP000827753"/>
    </source>
</evidence>
<name>A0AAE9CBB8_9CAUD</name>
<accession>A0AAE9CBB8</accession>
<protein>
    <submittedName>
        <fullName evidence="1">Uncharacterized protein</fullName>
    </submittedName>
</protein>
<organism evidence="1 2">
    <name type="scientific">Bacillus phage vB_BanS_MrDarsey</name>
    <dbReference type="NCBI Taxonomy" id="2894787"/>
    <lineage>
        <taxon>Viruses</taxon>
        <taxon>Duplodnaviria</taxon>
        <taxon>Heunggongvirae</taxon>
        <taxon>Uroviricota</taxon>
        <taxon>Caudoviricetes</taxon>
        <taxon>Joanripponvirinae</taxon>
        <taxon>Tsamsavirus</taxon>
        <taxon>Tsamsavirus mrdarsey</taxon>
    </lineage>
</organism>
<dbReference type="EMBL" id="OK499987">
    <property type="protein sequence ID" value="UGO47943.1"/>
    <property type="molecule type" value="Genomic_DNA"/>
</dbReference>
<evidence type="ECO:0000313" key="1">
    <source>
        <dbReference type="EMBL" id="UGO47943.1"/>
    </source>
</evidence>
<keyword evidence="2" id="KW-1185">Reference proteome</keyword>